<dbReference type="GO" id="GO:0045174">
    <property type="term" value="F:glutathione dehydrogenase (ascorbate) activity"/>
    <property type="evidence" value="ECO:0007669"/>
    <property type="project" value="TreeGrafter"/>
</dbReference>
<dbReference type="InterPro" id="IPR036249">
    <property type="entry name" value="Thioredoxin-like_sf"/>
</dbReference>
<dbReference type="Gene3D" id="1.20.1050.10">
    <property type="match status" value="1"/>
</dbReference>
<name>A0AAV8Z7H5_9CUCU</name>
<dbReference type="GO" id="GO:0006749">
    <property type="term" value="P:glutathione metabolic process"/>
    <property type="evidence" value="ECO:0007669"/>
    <property type="project" value="TreeGrafter"/>
</dbReference>
<dbReference type="SUPFAM" id="SSF52833">
    <property type="entry name" value="Thioredoxin-like"/>
    <property type="match status" value="1"/>
</dbReference>
<feature type="domain" description="GST N-terminal" evidence="2">
    <location>
        <begin position="1"/>
        <end position="42"/>
    </location>
</feature>
<keyword evidence="4" id="KW-1185">Reference proteome</keyword>
<dbReference type="InterPro" id="IPR050983">
    <property type="entry name" value="GST_Omega/HSP26"/>
</dbReference>
<dbReference type="InterPro" id="IPR004045">
    <property type="entry name" value="Glutathione_S-Trfase_N"/>
</dbReference>
<dbReference type="PANTHER" id="PTHR43968">
    <property type="match status" value="1"/>
</dbReference>
<accession>A0AAV8Z7H5</accession>
<dbReference type="SUPFAM" id="SSF47616">
    <property type="entry name" value="GST C-terminal domain-like"/>
    <property type="match status" value="1"/>
</dbReference>
<evidence type="ECO:0000313" key="4">
    <source>
        <dbReference type="Proteomes" id="UP001162162"/>
    </source>
</evidence>
<dbReference type="GO" id="GO:0005737">
    <property type="term" value="C:cytoplasm"/>
    <property type="evidence" value="ECO:0007669"/>
    <property type="project" value="TreeGrafter"/>
</dbReference>
<organism evidence="3 4">
    <name type="scientific">Aromia moschata</name>
    <dbReference type="NCBI Taxonomy" id="1265417"/>
    <lineage>
        <taxon>Eukaryota</taxon>
        <taxon>Metazoa</taxon>
        <taxon>Ecdysozoa</taxon>
        <taxon>Arthropoda</taxon>
        <taxon>Hexapoda</taxon>
        <taxon>Insecta</taxon>
        <taxon>Pterygota</taxon>
        <taxon>Neoptera</taxon>
        <taxon>Endopterygota</taxon>
        <taxon>Coleoptera</taxon>
        <taxon>Polyphaga</taxon>
        <taxon>Cucujiformia</taxon>
        <taxon>Chrysomeloidea</taxon>
        <taxon>Cerambycidae</taxon>
        <taxon>Cerambycinae</taxon>
        <taxon>Callichromatini</taxon>
        <taxon>Aromia</taxon>
    </lineage>
</organism>
<comment type="similarity">
    <text evidence="1">Belongs to the GST superfamily. Omega family.</text>
</comment>
<dbReference type="EMBL" id="JAPWTK010000013">
    <property type="protein sequence ID" value="KAJ8959488.1"/>
    <property type="molecule type" value="Genomic_DNA"/>
</dbReference>
<dbReference type="PROSITE" id="PS50404">
    <property type="entry name" value="GST_NTER"/>
    <property type="match status" value="1"/>
</dbReference>
<evidence type="ECO:0000256" key="1">
    <source>
        <dbReference type="ARBA" id="ARBA00011067"/>
    </source>
</evidence>
<reference evidence="3" key="1">
    <citation type="journal article" date="2023" name="Insect Mol. Biol.">
        <title>Genome sequencing provides insights into the evolution of gene families encoding plant cell wall-degrading enzymes in longhorned beetles.</title>
        <authorList>
            <person name="Shin N.R."/>
            <person name="Okamura Y."/>
            <person name="Kirsch R."/>
            <person name="Pauchet Y."/>
        </authorList>
    </citation>
    <scope>NUCLEOTIDE SEQUENCE</scope>
    <source>
        <strain evidence="3">AMC_N1</strain>
    </source>
</reference>
<comment type="caution">
    <text evidence="3">The sequence shown here is derived from an EMBL/GenBank/DDBJ whole genome shotgun (WGS) entry which is preliminary data.</text>
</comment>
<evidence type="ECO:0000313" key="3">
    <source>
        <dbReference type="EMBL" id="KAJ8959488.1"/>
    </source>
</evidence>
<dbReference type="Proteomes" id="UP001162162">
    <property type="component" value="Unassembled WGS sequence"/>
</dbReference>
<dbReference type="PANTHER" id="PTHR43968:SF6">
    <property type="entry name" value="GLUTATHIONE S-TRANSFERASE OMEGA"/>
    <property type="match status" value="1"/>
</dbReference>
<dbReference type="InterPro" id="IPR036282">
    <property type="entry name" value="Glutathione-S-Trfase_C_sf"/>
</dbReference>
<gene>
    <name evidence="3" type="ORF">NQ318_022185</name>
</gene>
<dbReference type="GO" id="GO:0004364">
    <property type="term" value="F:glutathione transferase activity"/>
    <property type="evidence" value="ECO:0007669"/>
    <property type="project" value="TreeGrafter"/>
</dbReference>
<dbReference type="Pfam" id="PF13417">
    <property type="entry name" value="GST_N_3"/>
    <property type="match status" value="1"/>
</dbReference>
<evidence type="ECO:0000259" key="2">
    <source>
        <dbReference type="PROSITE" id="PS50404"/>
    </source>
</evidence>
<protein>
    <recommendedName>
        <fullName evidence="2">GST N-terminal domain-containing protein</fullName>
    </recommendedName>
</protein>
<dbReference type="Gene3D" id="3.40.30.10">
    <property type="entry name" value="Glutaredoxin"/>
    <property type="match status" value="1"/>
</dbReference>
<sequence length="177" mass="20422">MLENGRKDGNDGKIPALLDGDKVVIESQDISDYLDEKYPENPLYPADPEAKRKDRELIQKIAPVMDVFSKILFSNEGKTPEEWAEEFLPHLQVFEDELAKGEPLLWRRQAWNARNRRGAIWLKLGTKLPYKEHQLTRVDKWQETMTEQAIVAEIATPPETKLVEARLKGITVDNENL</sequence>
<dbReference type="AlphaFoldDB" id="A0AAV8Z7H5"/>
<proteinExistence type="inferred from homology"/>